<keyword evidence="3" id="KW-1185">Reference proteome</keyword>
<comment type="caution">
    <text evidence="2">The sequence shown here is derived from an EMBL/GenBank/DDBJ whole genome shotgun (WGS) entry which is preliminary data.</text>
</comment>
<reference evidence="2 3" key="1">
    <citation type="submission" date="2019-03" db="EMBL/GenBank/DDBJ databases">
        <title>Genomic Encyclopedia of Type Strains, Phase IV (KMG-IV): sequencing the most valuable type-strain genomes for metagenomic binning, comparative biology and taxonomic classification.</title>
        <authorList>
            <person name="Goeker M."/>
        </authorList>
    </citation>
    <scope>NUCLEOTIDE SEQUENCE [LARGE SCALE GENOMIC DNA]</scope>
    <source>
        <strain evidence="2 3">DSM 16998</strain>
    </source>
</reference>
<organism evidence="2 3">
    <name type="scientific">Roseateles toxinivorans</name>
    <dbReference type="NCBI Taxonomy" id="270368"/>
    <lineage>
        <taxon>Bacteria</taxon>
        <taxon>Pseudomonadati</taxon>
        <taxon>Pseudomonadota</taxon>
        <taxon>Betaproteobacteria</taxon>
        <taxon>Burkholderiales</taxon>
        <taxon>Sphaerotilaceae</taxon>
        <taxon>Roseateles</taxon>
    </lineage>
</organism>
<accession>A0A4V3CSZ1</accession>
<dbReference type="AlphaFoldDB" id="A0A4V3CSZ1"/>
<feature type="coiled-coil region" evidence="1">
    <location>
        <begin position="95"/>
        <end position="122"/>
    </location>
</feature>
<dbReference type="Proteomes" id="UP000295361">
    <property type="component" value="Unassembled WGS sequence"/>
</dbReference>
<evidence type="ECO:0000256" key="1">
    <source>
        <dbReference type="SAM" id="Coils"/>
    </source>
</evidence>
<dbReference type="RefSeq" id="WP_133702826.1">
    <property type="nucleotide sequence ID" value="NZ_SNXS01000006.1"/>
</dbReference>
<dbReference type="InParanoid" id="A0A4V3CSZ1"/>
<name>A0A4V3CSZ1_9BURK</name>
<keyword evidence="1" id="KW-0175">Coiled coil</keyword>
<protein>
    <submittedName>
        <fullName evidence="2">Uncharacterized protein</fullName>
    </submittedName>
</protein>
<gene>
    <name evidence="2" type="ORF">DES47_106100</name>
</gene>
<dbReference type="EMBL" id="SNXS01000006">
    <property type="protein sequence ID" value="TDP62805.1"/>
    <property type="molecule type" value="Genomic_DNA"/>
</dbReference>
<sequence>MAFTESQTAWLEGLSGLALAKERADTERSKKDLLATERTVKLAPAKESIKRKLSAASFKKGKFSSVKVLDEEGGQEAEFDYSDVKGDKQFEQEYLAMMQDAMEQISAAVAQMRDEQTELIDEETGAVVLDKKGKPVMVPLYTDEQIAEEVYMPLVRERLMPEWLVPNKWSKTQQMLDASDALYKERLEQYTAEMQEEDQTLLDAGKDATTRLGGLAQKALAMVPGAEAELASSIVGLVTLGTTTLITGVQILSKGQLDRSLNTVIDNVGSLLSQSLSLATGQDDIGKLAGNAFKATVAGAKMAVNLAQDPPNVAGAIDEFANGLQAALSVGFSGKELGGADPSLVSEAAGKSAVMLFKAIATGIRLREHVLNGDSDAIIAELTAASQETLKTVQSIVTTAMTEGKKGKTKEAIEKQQKELTDKISQGIDLAQAGISTGKKIVDAVKVRSIKGMAEEIVNGIGDVIAGTVKLAAPAVSDIVGNAYRATTKTGLVAYYLTMDPPDRSKALESLGQGFEAAFSLAGSGGSSADALKAVGKAVSTAFVTAGASIDLGQAISDEKYGDAAKALSKLARSIMSQALKVDMSGDPSVTTEGEEGNELVKNAKIGMDAFDSLSSVITEAIDGLKDEKAKAKLMQQLDELRTADALAEIESSKEEIERVLIQGDEAGGKAADTRSIEVLIQEMQRDRMIMEMAQKLMSAGATVVEQFVAPMAVGGAAIKLAANLIKATQRASMLNTWINNQKDMHKAVSSFESSAANFVKNQGEQFSHYAIQAALELARMIGEIVSCSGISSAAGVALAKGAALAIAAEDIAYEYYKKADLENAWRITRKAWANPDSRKLGLLARKLNPTLAKYTLAWGAAVKRDAMAQEAMRTCGLNALTLSQKDSNVSQVQKFLETSFNEDNVVLKRYTVPDWMPAVVELTAKSWTTAKQRGETLGGVMPANAGGVDETLVQIARLRVEFQTQVETIIKVGYVKAERDGHYASLDSLRDDFETSADRFRDLLNNYDPRDKNGKQHKEMSDLVAEFKLAAEEAAADIDSTWQELSDALEKVRPPENLMSLFDEEAVTT</sequence>
<evidence type="ECO:0000313" key="2">
    <source>
        <dbReference type="EMBL" id="TDP62805.1"/>
    </source>
</evidence>
<evidence type="ECO:0000313" key="3">
    <source>
        <dbReference type="Proteomes" id="UP000295361"/>
    </source>
</evidence>
<proteinExistence type="predicted"/>
<dbReference type="OrthoDB" id="7824337at2"/>